<protein>
    <submittedName>
        <fullName evidence="1">Uncharacterized protein</fullName>
    </submittedName>
</protein>
<proteinExistence type="predicted"/>
<gene>
    <name evidence="1" type="ORF">DSCO28_28380</name>
</gene>
<sequence length="86" mass="9663">MPFVDLVPSLVVEADGLIVPFIYGFPHCWSIGTIYEQGFAERACNWRKTAMPSIRTLLRTTLDRLDGKNATYIDLLGELLITACED</sequence>
<name>A0A5K7ZJF4_9BACT</name>
<dbReference type="KEGG" id="dov:DSCO28_28380"/>
<accession>A0A5K7ZJF4</accession>
<dbReference type="Proteomes" id="UP000425960">
    <property type="component" value="Chromosome"/>
</dbReference>
<evidence type="ECO:0000313" key="1">
    <source>
        <dbReference type="EMBL" id="BBO82272.1"/>
    </source>
</evidence>
<dbReference type="EMBL" id="AP021876">
    <property type="protein sequence ID" value="BBO82272.1"/>
    <property type="molecule type" value="Genomic_DNA"/>
</dbReference>
<reference evidence="1 2" key="1">
    <citation type="submission" date="2019-11" db="EMBL/GenBank/DDBJ databases">
        <title>Comparative genomics of hydrocarbon-degrading Desulfosarcina strains.</title>
        <authorList>
            <person name="Watanabe M."/>
            <person name="Kojima H."/>
            <person name="Fukui M."/>
        </authorList>
    </citation>
    <scope>NUCLEOTIDE SEQUENCE [LARGE SCALE GENOMIC DNA]</scope>
    <source>
        <strain evidence="1 2">28bB2T</strain>
    </source>
</reference>
<evidence type="ECO:0000313" key="2">
    <source>
        <dbReference type="Proteomes" id="UP000425960"/>
    </source>
</evidence>
<dbReference type="AlphaFoldDB" id="A0A5K7ZJF4"/>
<organism evidence="1 2">
    <name type="scientific">Desulfosarcina ovata subsp. sediminis</name>
    <dbReference type="NCBI Taxonomy" id="885957"/>
    <lineage>
        <taxon>Bacteria</taxon>
        <taxon>Pseudomonadati</taxon>
        <taxon>Thermodesulfobacteriota</taxon>
        <taxon>Desulfobacteria</taxon>
        <taxon>Desulfobacterales</taxon>
        <taxon>Desulfosarcinaceae</taxon>
        <taxon>Desulfosarcina</taxon>
    </lineage>
</organism>